<evidence type="ECO:0000313" key="2">
    <source>
        <dbReference type="EMBL" id="GAG79192.1"/>
    </source>
</evidence>
<feature type="transmembrane region" description="Helical" evidence="1">
    <location>
        <begin position="137"/>
        <end position="160"/>
    </location>
</feature>
<dbReference type="Pfam" id="PF07136">
    <property type="entry name" value="DUF1385"/>
    <property type="match status" value="1"/>
</dbReference>
<organism evidence="2">
    <name type="scientific">marine sediment metagenome</name>
    <dbReference type="NCBI Taxonomy" id="412755"/>
    <lineage>
        <taxon>unclassified sequences</taxon>
        <taxon>metagenomes</taxon>
        <taxon>ecological metagenomes</taxon>
    </lineage>
</organism>
<keyword evidence="1" id="KW-1133">Transmembrane helix</keyword>
<dbReference type="InterPro" id="IPR010787">
    <property type="entry name" value="DUF1385"/>
</dbReference>
<sequence length="242" mass="27459">LGFMFIRGIVTLIESMALGFKALSYSVNEATEEEIKFSKREMTISVIIAVVFAVGVFFILPTIIGRSFSEFFPNAIVYNLLEGLIRIGFFLIYILLVSQIKDIKRIFQYHGAEHKTIQAYENDEELKPENVRKYSTIHVRCGTSFLIIVMIVAILIFALLGKQPMIWRIISRILLLPVIAGISYELIRLAGKFSKYKVVNILFYPGLLLQKITTKEPDNDQIEVAISSFKKVIEAEKALKAG</sequence>
<feature type="transmembrane region" description="Helical" evidence="1">
    <location>
        <begin position="166"/>
        <end position="187"/>
    </location>
</feature>
<protein>
    <recommendedName>
        <fullName evidence="3">DUF1385 domain-containing protein</fullName>
    </recommendedName>
</protein>
<keyword evidence="1" id="KW-0472">Membrane</keyword>
<feature type="transmembrane region" description="Helical" evidence="1">
    <location>
        <begin position="76"/>
        <end position="96"/>
    </location>
</feature>
<evidence type="ECO:0008006" key="3">
    <source>
        <dbReference type="Google" id="ProtNLM"/>
    </source>
</evidence>
<evidence type="ECO:0000256" key="1">
    <source>
        <dbReference type="SAM" id="Phobius"/>
    </source>
</evidence>
<reference evidence="2" key="1">
    <citation type="journal article" date="2014" name="Front. Microbiol.">
        <title>High frequency of phylogenetically diverse reductive dehalogenase-homologous genes in deep subseafloor sedimentary metagenomes.</title>
        <authorList>
            <person name="Kawai M."/>
            <person name="Futagami T."/>
            <person name="Toyoda A."/>
            <person name="Takaki Y."/>
            <person name="Nishi S."/>
            <person name="Hori S."/>
            <person name="Arai W."/>
            <person name="Tsubouchi T."/>
            <person name="Morono Y."/>
            <person name="Uchiyama I."/>
            <person name="Ito T."/>
            <person name="Fujiyama A."/>
            <person name="Inagaki F."/>
            <person name="Takami H."/>
        </authorList>
    </citation>
    <scope>NUCLEOTIDE SEQUENCE</scope>
    <source>
        <strain evidence="2">Expedition CK06-06</strain>
    </source>
</reference>
<dbReference type="PANTHER" id="PTHR42867:SF1">
    <property type="entry name" value="MEMBRANE PROTEIN-RELATED"/>
    <property type="match status" value="1"/>
</dbReference>
<keyword evidence="1" id="KW-0812">Transmembrane</keyword>
<proteinExistence type="predicted"/>
<feature type="transmembrane region" description="Helical" evidence="1">
    <location>
        <begin position="44"/>
        <end position="64"/>
    </location>
</feature>
<name>X1BD83_9ZZZZ</name>
<accession>X1BD83</accession>
<gene>
    <name evidence="2" type="ORF">S01H4_33385</name>
</gene>
<comment type="caution">
    <text evidence="2">The sequence shown here is derived from an EMBL/GenBank/DDBJ whole genome shotgun (WGS) entry which is preliminary data.</text>
</comment>
<dbReference type="EMBL" id="BART01017560">
    <property type="protein sequence ID" value="GAG79192.1"/>
    <property type="molecule type" value="Genomic_DNA"/>
</dbReference>
<dbReference type="PANTHER" id="PTHR42867">
    <property type="entry name" value="MEMBRANE PROTEIN-RELATED"/>
    <property type="match status" value="1"/>
</dbReference>
<dbReference type="AlphaFoldDB" id="X1BD83"/>
<feature type="non-terminal residue" evidence="2">
    <location>
        <position position="1"/>
    </location>
</feature>